<comment type="caution">
    <text evidence="1">The sequence shown here is derived from an EMBL/GenBank/DDBJ whole genome shotgun (WGS) entry which is preliminary data.</text>
</comment>
<sequence>MSKITISNLHRNSSALLSDSENYIRELSEEEMNIKSGFLPALVGLAVLLYATNAY</sequence>
<protein>
    <submittedName>
        <fullName evidence="1">Uncharacterized protein</fullName>
    </submittedName>
</protein>
<gene>
    <name evidence="1" type="ORF">H6G97_24645</name>
</gene>
<organism evidence="1 2">
    <name type="scientific">Nostoc flagelliforme FACHB-838</name>
    <dbReference type="NCBI Taxonomy" id="2692904"/>
    <lineage>
        <taxon>Bacteria</taxon>
        <taxon>Bacillati</taxon>
        <taxon>Cyanobacteriota</taxon>
        <taxon>Cyanophyceae</taxon>
        <taxon>Nostocales</taxon>
        <taxon>Nostocaceae</taxon>
        <taxon>Nostoc</taxon>
    </lineage>
</organism>
<dbReference type="RefSeq" id="WP_190943220.1">
    <property type="nucleotide sequence ID" value="NZ_JACJSI010000063.1"/>
</dbReference>
<reference evidence="1 2" key="1">
    <citation type="journal article" date="2020" name="ISME J.">
        <title>Comparative genomics reveals insights into cyanobacterial evolution and habitat adaptation.</title>
        <authorList>
            <person name="Chen M.Y."/>
            <person name="Teng W.K."/>
            <person name="Zhao L."/>
            <person name="Hu C.X."/>
            <person name="Zhou Y.K."/>
            <person name="Han B.P."/>
            <person name="Song L.R."/>
            <person name="Shu W.S."/>
        </authorList>
    </citation>
    <scope>NUCLEOTIDE SEQUENCE [LARGE SCALE GENOMIC DNA]</scope>
    <source>
        <strain evidence="1 2">FACHB-838</strain>
    </source>
</reference>
<evidence type="ECO:0000313" key="1">
    <source>
        <dbReference type="EMBL" id="MBD2532601.1"/>
    </source>
</evidence>
<name>A0ABR8DUN4_9NOSO</name>
<keyword evidence="2" id="KW-1185">Reference proteome</keyword>
<proteinExistence type="predicted"/>
<dbReference type="Proteomes" id="UP000623440">
    <property type="component" value="Unassembled WGS sequence"/>
</dbReference>
<accession>A0ABR8DUN4</accession>
<dbReference type="EMBL" id="JACJSI010000063">
    <property type="protein sequence ID" value="MBD2532601.1"/>
    <property type="molecule type" value="Genomic_DNA"/>
</dbReference>
<evidence type="ECO:0000313" key="2">
    <source>
        <dbReference type="Proteomes" id="UP000623440"/>
    </source>
</evidence>